<reference evidence="2" key="1">
    <citation type="journal article" date="2022" name="Mol. Ecol. Resour.">
        <title>The genomes of chicory, endive, great burdock and yacon provide insights into Asteraceae palaeo-polyploidization history and plant inulin production.</title>
        <authorList>
            <person name="Fan W."/>
            <person name="Wang S."/>
            <person name="Wang H."/>
            <person name="Wang A."/>
            <person name="Jiang F."/>
            <person name="Liu H."/>
            <person name="Zhao H."/>
            <person name="Xu D."/>
            <person name="Zhang Y."/>
        </authorList>
    </citation>
    <scope>NUCLEOTIDE SEQUENCE [LARGE SCALE GENOMIC DNA]</scope>
    <source>
        <strain evidence="2">cv. Yunnan</strain>
    </source>
</reference>
<evidence type="ECO:0000313" key="1">
    <source>
        <dbReference type="EMBL" id="KAI3793298.1"/>
    </source>
</evidence>
<gene>
    <name evidence="1" type="ORF">L1987_35914</name>
</gene>
<dbReference type="Proteomes" id="UP001056120">
    <property type="component" value="Linkage Group LG12"/>
</dbReference>
<dbReference type="EMBL" id="CM042029">
    <property type="protein sequence ID" value="KAI3793298.1"/>
    <property type="molecule type" value="Genomic_DNA"/>
</dbReference>
<evidence type="ECO:0000313" key="2">
    <source>
        <dbReference type="Proteomes" id="UP001056120"/>
    </source>
</evidence>
<name>A0ACB9HBP6_9ASTR</name>
<protein>
    <submittedName>
        <fullName evidence="1">Uncharacterized protein</fullName>
    </submittedName>
</protein>
<keyword evidence="2" id="KW-1185">Reference proteome</keyword>
<comment type="caution">
    <text evidence="1">The sequence shown here is derived from an EMBL/GenBank/DDBJ whole genome shotgun (WGS) entry which is preliminary data.</text>
</comment>
<reference evidence="1 2" key="2">
    <citation type="journal article" date="2022" name="Mol. Ecol. Resour.">
        <title>The genomes of chicory, endive, great burdock and yacon provide insights into Asteraceae paleo-polyploidization history and plant inulin production.</title>
        <authorList>
            <person name="Fan W."/>
            <person name="Wang S."/>
            <person name="Wang H."/>
            <person name="Wang A."/>
            <person name="Jiang F."/>
            <person name="Liu H."/>
            <person name="Zhao H."/>
            <person name="Xu D."/>
            <person name="Zhang Y."/>
        </authorList>
    </citation>
    <scope>NUCLEOTIDE SEQUENCE [LARGE SCALE GENOMIC DNA]</scope>
    <source>
        <strain evidence="2">cv. Yunnan</strain>
        <tissue evidence="1">Leaves</tissue>
    </source>
</reference>
<accession>A0ACB9HBP6</accession>
<organism evidence="1 2">
    <name type="scientific">Smallanthus sonchifolius</name>
    <dbReference type="NCBI Taxonomy" id="185202"/>
    <lineage>
        <taxon>Eukaryota</taxon>
        <taxon>Viridiplantae</taxon>
        <taxon>Streptophyta</taxon>
        <taxon>Embryophyta</taxon>
        <taxon>Tracheophyta</taxon>
        <taxon>Spermatophyta</taxon>
        <taxon>Magnoliopsida</taxon>
        <taxon>eudicotyledons</taxon>
        <taxon>Gunneridae</taxon>
        <taxon>Pentapetalae</taxon>
        <taxon>asterids</taxon>
        <taxon>campanulids</taxon>
        <taxon>Asterales</taxon>
        <taxon>Asteraceae</taxon>
        <taxon>Asteroideae</taxon>
        <taxon>Heliantheae alliance</taxon>
        <taxon>Millerieae</taxon>
        <taxon>Smallanthus</taxon>
    </lineage>
</organism>
<sequence>MFWLICNRSASQRCIWNKTVSFVSLDGEFELMRYCITIRVNLPFWISGYCPLSKNWATDPPDHLHHPQEETHHRLQYNIVMTL</sequence>
<proteinExistence type="predicted"/>